<evidence type="ECO:0000313" key="3">
    <source>
        <dbReference type="Proteomes" id="UP000029989"/>
    </source>
</evidence>
<evidence type="ECO:0008006" key="4">
    <source>
        <dbReference type="Google" id="ProtNLM"/>
    </source>
</evidence>
<dbReference type="RefSeq" id="WP_036210898.1">
    <property type="nucleotide sequence ID" value="NZ_AVPT01000014.1"/>
</dbReference>
<reference evidence="2 3" key="1">
    <citation type="journal article" date="2015" name="Stand. Genomic Sci.">
        <title>Genomic information of the arsenic-resistant bacterium Lysobacter arseniciresistens type strain ZS79(T) and comparison of Lysobacter draft genomes.</title>
        <authorList>
            <person name="Liu L."/>
            <person name="Zhang S."/>
            <person name="Luo M."/>
            <person name="Wang G."/>
        </authorList>
    </citation>
    <scope>NUCLEOTIDE SEQUENCE [LARGE SCALE GENOMIC DNA]</scope>
    <source>
        <strain evidence="2 3">ZS79</strain>
    </source>
</reference>
<gene>
    <name evidence="2" type="ORF">N799_04620</name>
</gene>
<sequence>MNHQPPNSDELHAFADGQLDGRRHDEVAAWLATHPAEAARVRGWKRDAGALRATLGTAATLPPAPQLQPAAIRRRLRGQRRQRLAQAAVLVLALGLGGSGGWLLRDARPDGPPPMADAVSAYRMIVGREVEMDFASDRVGGLQAWLARHFGDAGRLPDLAAQGYALRGARMLSTPEGPAAMLLYEDAGGATVGVYLRPRTARMRDGARRDGELVARYWAEGDTAVAVVGTHLDQRARKVAPLLRGEI</sequence>
<proteinExistence type="predicted"/>
<dbReference type="STRING" id="913325.N799_04620"/>
<organism evidence="2 3">
    <name type="scientific">Lysobacter arseniciresistens ZS79</name>
    <dbReference type="NCBI Taxonomy" id="913325"/>
    <lineage>
        <taxon>Bacteria</taxon>
        <taxon>Pseudomonadati</taxon>
        <taxon>Pseudomonadota</taxon>
        <taxon>Gammaproteobacteria</taxon>
        <taxon>Lysobacterales</taxon>
        <taxon>Lysobacteraceae</taxon>
        <taxon>Novilysobacter</taxon>
    </lineage>
</organism>
<dbReference type="EMBL" id="AVPT01000014">
    <property type="protein sequence ID" value="KGM56387.1"/>
    <property type="molecule type" value="Genomic_DNA"/>
</dbReference>
<name>A0A0A0F4V2_9GAMM</name>
<evidence type="ECO:0000313" key="2">
    <source>
        <dbReference type="EMBL" id="KGM56387.1"/>
    </source>
</evidence>
<keyword evidence="1" id="KW-0472">Membrane</keyword>
<comment type="caution">
    <text evidence="2">The sequence shown here is derived from an EMBL/GenBank/DDBJ whole genome shotgun (WGS) entry which is preliminary data.</text>
</comment>
<protein>
    <recommendedName>
        <fullName evidence="4">Anti-sigma factor</fullName>
    </recommendedName>
</protein>
<accession>A0A0A0F4V2</accession>
<evidence type="ECO:0000256" key="1">
    <source>
        <dbReference type="SAM" id="Phobius"/>
    </source>
</evidence>
<dbReference type="OrthoDB" id="9152892at2"/>
<dbReference type="Proteomes" id="UP000029989">
    <property type="component" value="Unassembled WGS sequence"/>
</dbReference>
<feature type="transmembrane region" description="Helical" evidence="1">
    <location>
        <begin position="84"/>
        <end position="104"/>
    </location>
</feature>
<keyword evidence="1" id="KW-1133">Transmembrane helix</keyword>
<keyword evidence="3" id="KW-1185">Reference proteome</keyword>
<dbReference type="eggNOG" id="COG5662">
    <property type="taxonomic scope" value="Bacteria"/>
</dbReference>
<dbReference type="AlphaFoldDB" id="A0A0A0F4V2"/>
<keyword evidence="1" id="KW-0812">Transmembrane</keyword>